<name>A0A9X3WYM1_9BACT</name>
<accession>A0A9X3WYM1</accession>
<organism evidence="1 2">
    <name type="scientific">Polyangium jinanense</name>
    <dbReference type="NCBI Taxonomy" id="2829994"/>
    <lineage>
        <taxon>Bacteria</taxon>
        <taxon>Pseudomonadati</taxon>
        <taxon>Myxococcota</taxon>
        <taxon>Polyangia</taxon>
        <taxon>Polyangiales</taxon>
        <taxon>Polyangiaceae</taxon>
        <taxon>Polyangium</taxon>
    </lineage>
</organism>
<dbReference type="Proteomes" id="UP001151081">
    <property type="component" value="Unassembled WGS sequence"/>
</dbReference>
<evidence type="ECO:0000313" key="2">
    <source>
        <dbReference type="Proteomes" id="UP001151081"/>
    </source>
</evidence>
<comment type="caution">
    <text evidence="1">The sequence shown here is derived from an EMBL/GenBank/DDBJ whole genome shotgun (WGS) entry which is preliminary data.</text>
</comment>
<protein>
    <submittedName>
        <fullName evidence="1">Uncharacterized protein</fullName>
    </submittedName>
</protein>
<dbReference type="AlphaFoldDB" id="A0A9X3WYM1"/>
<dbReference type="Gene3D" id="2.80.10.50">
    <property type="match status" value="1"/>
</dbReference>
<keyword evidence="2" id="KW-1185">Reference proteome</keyword>
<proteinExistence type="predicted"/>
<dbReference type="RefSeq" id="WP_272458132.1">
    <property type="nucleotide sequence ID" value="NZ_JAGTJJ010000001.1"/>
</dbReference>
<reference evidence="1 2" key="1">
    <citation type="submission" date="2021-04" db="EMBL/GenBank/DDBJ databases">
        <title>Genome analysis of Polyangium sp.</title>
        <authorList>
            <person name="Li Y."/>
            <person name="Wang J."/>
        </authorList>
    </citation>
    <scope>NUCLEOTIDE SEQUENCE [LARGE SCALE GENOMIC DNA]</scope>
    <source>
        <strain evidence="1 2">SDU14</strain>
    </source>
</reference>
<evidence type="ECO:0000313" key="1">
    <source>
        <dbReference type="EMBL" id="MDC3979630.1"/>
    </source>
</evidence>
<dbReference type="EMBL" id="JAGTJJ010000001">
    <property type="protein sequence ID" value="MDC3979630.1"/>
    <property type="molecule type" value="Genomic_DNA"/>
</dbReference>
<dbReference type="PROSITE" id="PS50231">
    <property type="entry name" value="RICIN_B_LECTIN"/>
    <property type="match status" value="1"/>
</dbReference>
<dbReference type="SUPFAM" id="SSF50370">
    <property type="entry name" value="Ricin B-like lectins"/>
    <property type="match status" value="1"/>
</dbReference>
<sequence length="170" mass="17723">MMEGTSFGYVAVAASLLALSGCGEAGEEAGSVAEEAEALTATSVKLKSVNTGNCMRATETFVRNGNCGDSLLQRWDIFRLSGGFHAVRSVGLSNAMGESMCMTVVEPSPGDLVTMQRCDRSVNSQQWRISTAAPHAFSIAYGGSAQSGVLGTPIFVTTGMGASDRWDVVP</sequence>
<gene>
    <name evidence="1" type="ORF">KEG57_03895</name>
</gene>
<dbReference type="InterPro" id="IPR035992">
    <property type="entry name" value="Ricin_B-like_lectins"/>
</dbReference>